<proteinExistence type="predicted"/>
<dbReference type="Pfam" id="PF03260">
    <property type="entry name" value="Lipoprotein_11"/>
    <property type="match status" value="1"/>
</dbReference>
<gene>
    <name evidence="1" type="ORF">BAY32_07865</name>
</gene>
<dbReference type="EMBL" id="MAIC01000014">
    <property type="protein sequence ID" value="OPB75435.1"/>
    <property type="molecule type" value="Genomic_DNA"/>
</dbReference>
<evidence type="ECO:0000313" key="2">
    <source>
        <dbReference type="Proteomes" id="UP000190816"/>
    </source>
</evidence>
<dbReference type="KEGG" id="ego:BBD34_14115"/>
<evidence type="ECO:0000313" key="1">
    <source>
        <dbReference type="EMBL" id="OPB75435.1"/>
    </source>
</evidence>
<sequence length="428" mass="49672">MATDRETWLKAQKPNYYTNKDWKYACSDKEFGEFPEKKLSTVELLDFWGEGRIVCFDNDPPLKTGFIDAYNVNHQYQLVSNGEDSYKKIPNRIPTQNYEYIDLSKYVNNDAVKNIILMGSPLNQSSADEIARMINPNGKIIIYAKEDHYRDKINLALAKVNKQLLHFINYIPIPPFDDVDLKNGTIAFLSEYELCEYVSYYIKKGLYKNAYKALDFLIINEMTDLIKKTFDLLVKNKESRVVHFAFFLFENNKIDIPIYEHIFPLFLSRFVFGRAGLLRNVKFNKYLKIGADKDSDGDYVAYLNDSIVDASSLLRSTWIIKYEGINEDGVAYFGITNGLKRENILLKSGLKIDVDGDNQAYAGQFIGERSHWYLELAESDSFYIINNYNSKFLKSSSGTISNSDKDRYIYLGEKTDRSIWQIDYHPIE</sequence>
<dbReference type="RefSeq" id="WP_078403963.1">
    <property type="nucleotide sequence ID" value="NZ_CP016377.1"/>
</dbReference>
<dbReference type="AlphaFoldDB" id="A0AAJ3TPQ8"/>
<reference evidence="1 2" key="1">
    <citation type="submission" date="2016-06" db="EMBL/GenBank/DDBJ databases">
        <authorList>
            <person name="Nicholson A.C."/>
        </authorList>
    </citation>
    <scope>NUCLEOTIDE SEQUENCE [LARGE SCALE GENOMIC DNA]</scope>
    <source>
        <strain evidence="1 2">G4123</strain>
    </source>
</reference>
<accession>A0AAJ3TPQ8</accession>
<protein>
    <submittedName>
        <fullName evidence="1">Uncharacterized protein</fullName>
    </submittedName>
</protein>
<organism evidence="1 2">
    <name type="scientific">Elizabethkingia ursingii</name>
    <dbReference type="NCBI Taxonomy" id="1756150"/>
    <lineage>
        <taxon>Bacteria</taxon>
        <taxon>Pseudomonadati</taxon>
        <taxon>Bacteroidota</taxon>
        <taxon>Flavobacteriia</taxon>
        <taxon>Flavobacteriales</taxon>
        <taxon>Weeksellaceae</taxon>
        <taxon>Elizabethkingia</taxon>
    </lineage>
</organism>
<dbReference type="Proteomes" id="UP000190816">
    <property type="component" value="Unassembled WGS sequence"/>
</dbReference>
<name>A0AAJ3TPQ8_9FLAO</name>
<dbReference type="GO" id="GO:0005576">
    <property type="term" value="C:extracellular region"/>
    <property type="evidence" value="ECO:0007669"/>
    <property type="project" value="InterPro"/>
</dbReference>
<comment type="caution">
    <text evidence="1">The sequence shown here is derived from an EMBL/GenBank/DDBJ whole genome shotgun (WGS) entry which is preliminary data.</text>
</comment>
<dbReference type="InterPro" id="IPR004943">
    <property type="entry name" value="Lipoprotein_11"/>
</dbReference>
<dbReference type="Gene3D" id="2.80.10.50">
    <property type="match status" value="1"/>
</dbReference>